<name>A0ABT5H4J8_9BACE</name>
<comment type="caution">
    <text evidence="8">The sequence shown here is derived from an EMBL/GenBank/DDBJ whole genome shotgun (WGS) entry which is preliminary data.</text>
</comment>
<accession>A0ABT5H4J8</accession>
<proteinExistence type="inferred from homology"/>
<dbReference type="InterPro" id="IPR012944">
    <property type="entry name" value="SusD_RagB_dom"/>
</dbReference>
<evidence type="ECO:0000313" key="9">
    <source>
        <dbReference type="Proteomes" id="UP001215398"/>
    </source>
</evidence>
<evidence type="ECO:0000313" key="8">
    <source>
        <dbReference type="EMBL" id="MDC7135499.1"/>
    </source>
</evidence>
<keyword evidence="4" id="KW-0472">Membrane</keyword>
<dbReference type="Pfam" id="PF07980">
    <property type="entry name" value="SusD_RagB"/>
    <property type="match status" value="1"/>
</dbReference>
<gene>
    <name evidence="8" type="ORF">PQG98_03950</name>
</gene>
<evidence type="ECO:0000259" key="7">
    <source>
        <dbReference type="Pfam" id="PF14322"/>
    </source>
</evidence>
<feature type="domain" description="SusD-like N-terminal" evidence="7">
    <location>
        <begin position="22"/>
        <end position="228"/>
    </location>
</feature>
<dbReference type="Pfam" id="PF14322">
    <property type="entry name" value="SusD-like_3"/>
    <property type="match status" value="1"/>
</dbReference>
<organism evidence="8 9">
    <name type="scientific">Bacteroides zhangwenhongii</name>
    <dbReference type="NCBI Taxonomy" id="2650157"/>
    <lineage>
        <taxon>Bacteria</taxon>
        <taxon>Pseudomonadati</taxon>
        <taxon>Bacteroidota</taxon>
        <taxon>Bacteroidia</taxon>
        <taxon>Bacteroidales</taxon>
        <taxon>Bacteroidaceae</taxon>
        <taxon>Bacteroides</taxon>
    </lineage>
</organism>
<evidence type="ECO:0000256" key="5">
    <source>
        <dbReference type="ARBA" id="ARBA00023237"/>
    </source>
</evidence>
<keyword evidence="5" id="KW-0998">Cell outer membrane</keyword>
<dbReference type="PROSITE" id="PS51257">
    <property type="entry name" value="PROKAR_LIPOPROTEIN"/>
    <property type="match status" value="1"/>
</dbReference>
<dbReference type="SUPFAM" id="SSF48452">
    <property type="entry name" value="TPR-like"/>
    <property type="match status" value="1"/>
</dbReference>
<comment type="subcellular location">
    <subcellularLocation>
        <location evidence="1">Cell outer membrane</location>
    </subcellularLocation>
</comment>
<evidence type="ECO:0000259" key="6">
    <source>
        <dbReference type="Pfam" id="PF07980"/>
    </source>
</evidence>
<feature type="domain" description="RagB/SusD" evidence="6">
    <location>
        <begin position="388"/>
        <end position="529"/>
    </location>
</feature>
<dbReference type="CDD" id="cd08977">
    <property type="entry name" value="SusD"/>
    <property type="match status" value="1"/>
</dbReference>
<keyword evidence="9" id="KW-1185">Reference proteome</keyword>
<sequence>MKNNYIINLILCLGIFFSSCSDWLEVEPMNTRSINYFYTTPSEMEQALMGVYNGLLPMSEYYWFMSELRSDNAWCGGGTSVQRDYVEISIFNKNIYQLSTLNDAWLDLYEIVSRANIFLSKVGGVEITVGGVKEQQIAEARFLRAFAYFDLVRYFGRVPLSLSPLSINEAMRLGQSEATEIYEKAIIPDLEYAITHLTDTPIDYLGKPVEAGRVTLQAAQAMLGRVYLTMAGYPLYDVEKKVKAKELFEEVIDYADAKKKFWAKDAEEWKNIWISDNDNKYHIFEIQYIMAANYGNPMVYWTSPSVSTDYISISMSGNGSVCAAPLDNFFKEERNEKNEYLDVRCLATIDTIKTFPNGKKYSGEDFFIKFFEHKIKRTQLGYGDIDAQIVERGYFPINFPLIRLEDVMLMYAEIVGPTERGIDMVNRIRKRATGKELTDEEKESEAFQKCVDNERRKEFAGEGIRWHDLVRHNDMQPIKNKFYYYAEKYGGDPMIMSYADRVKRGTHIYPIPDHQMKVNEGLYQQNEAYR</sequence>
<comment type="similarity">
    <text evidence="2">Belongs to the SusD family.</text>
</comment>
<dbReference type="Gene3D" id="1.25.40.390">
    <property type="match status" value="1"/>
</dbReference>
<evidence type="ECO:0000256" key="4">
    <source>
        <dbReference type="ARBA" id="ARBA00023136"/>
    </source>
</evidence>
<dbReference type="InterPro" id="IPR033985">
    <property type="entry name" value="SusD-like_N"/>
</dbReference>
<dbReference type="EMBL" id="JAQPYS010000028">
    <property type="protein sequence ID" value="MDC7135499.1"/>
    <property type="molecule type" value="Genomic_DNA"/>
</dbReference>
<keyword evidence="3" id="KW-0732">Signal</keyword>
<evidence type="ECO:0000256" key="2">
    <source>
        <dbReference type="ARBA" id="ARBA00006275"/>
    </source>
</evidence>
<dbReference type="RefSeq" id="WP_272719750.1">
    <property type="nucleotide sequence ID" value="NZ_JAQPYS010000028.1"/>
</dbReference>
<evidence type="ECO:0000256" key="3">
    <source>
        <dbReference type="ARBA" id="ARBA00022729"/>
    </source>
</evidence>
<dbReference type="Proteomes" id="UP001215398">
    <property type="component" value="Unassembled WGS sequence"/>
</dbReference>
<reference evidence="8 9" key="1">
    <citation type="submission" date="2023-01" db="EMBL/GenBank/DDBJ databases">
        <title>Exploring GABA producing Bacteroides strains toward improving mental health.</title>
        <authorList>
            <person name="Yousuf B."/>
            <person name="Bouhlel N.E."/>
            <person name="Mottawea W."/>
            <person name="Hammami R."/>
        </authorList>
    </citation>
    <scope>NUCLEOTIDE SEQUENCE [LARGE SCALE GENOMIC DNA]</scope>
    <source>
        <strain evidence="8 9">UO.H1054</strain>
    </source>
</reference>
<protein>
    <submittedName>
        <fullName evidence="8">RagB/SusD family nutrient uptake outer membrane protein</fullName>
    </submittedName>
</protein>
<evidence type="ECO:0000256" key="1">
    <source>
        <dbReference type="ARBA" id="ARBA00004442"/>
    </source>
</evidence>
<dbReference type="InterPro" id="IPR011990">
    <property type="entry name" value="TPR-like_helical_dom_sf"/>
</dbReference>